<dbReference type="PANTHER" id="PTHR43162:SF1">
    <property type="entry name" value="PRESTALK A DIFFERENTIATION PROTEIN A"/>
    <property type="match status" value="1"/>
</dbReference>
<dbReference type="RefSeq" id="WP_184220624.1">
    <property type="nucleotide sequence ID" value="NZ_JACHIP010000005.1"/>
</dbReference>
<proteinExistence type="predicted"/>
<sequence>MKVLVTGATGNVGSVVVAELLKRGAEVRALIRKPDAAQKLPPNVEVAIGDLLDPVLTEEAMKGVDKLFLLNAVVADELTQALIAYGIAKRIGLKHVTYLSVFKVQEFRDVPHFASKLAVEGALREFGVPYTILRPGYYMQNDIGLKDALTGPGLYLMPLGTAGIAAADMRDIAEAAAISLTEEGHEEQTYDIVASSLISGPGNAALWSQLLGKEVKYTGHDFDQWEKGMRARMPSWSAFDLRMMLQGYFDRGFASTETEVARLTKLLGHTPRSYEAFAAETAETWKS</sequence>
<gene>
    <name evidence="2" type="ORF">HDF16_004072</name>
</gene>
<dbReference type="SUPFAM" id="SSF51735">
    <property type="entry name" value="NAD(P)-binding Rossmann-fold domains"/>
    <property type="match status" value="1"/>
</dbReference>
<evidence type="ECO:0000313" key="3">
    <source>
        <dbReference type="Proteomes" id="UP000540989"/>
    </source>
</evidence>
<dbReference type="AlphaFoldDB" id="A0A7W7ZG66"/>
<feature type="domain" description="NmrA-like" evidence="1">
    <location>
        <begin position="2"/>
        <end position="227"/>
    </location>
</feature>
<dbReference type="Gene3D" id="3.40.50.720">
    <property type="entry name" value="NAD(P)-binding Rossmann-like Domain"/>
    <property type="match status" value="1"/>
</dbReference>
<evidence type="ECO:0000259" key="1">
    <source>
        <dbReference type="Pfam" id="PF05368"/>
    </source>
</evidence>
<dbReference type="InterPro" id="IPR051604">
    <property type="entry name" value="Ergot_Alk_Oxidoreductase"/>
</dbReference>
<organism evidence="2 3">
    <name type="scientific">Granulicella aggregans</name>
    <dbReference type="NCBI Taxonomy" id="474949"/>
    <lineage>
        <taxon>Bacteria</taxon>
        <taxon>Pseudomonadati</taxon>
        <taxon>Acidobacteriota</taxon>
        <taxon>Terriglobia</taxon>
        <taxon>Terriglobales</taxon>
        <taxon>Acidobacteriaceae</taxon>
        <taxon>Granulicella</taxon>
    </lineage>
</organism>
<dbReference type="Proteomes" id="UP000540989">
    <property type="component" value="Unassembled WGS sequence"/>
</dbReference>
<name>A0A7W7ZG66_9BACT</name>
<keyword evidence="3" id="KW-1185">Reference proteome</keyword>
<comment type="caution">
    <text evidence="2">The sequence shown here is derived from an EMBL/GenBank/DDBJ whole genome shotgun (WGS) entry which is preliminary data.</text>
</comment>
<dbReference type="EMBL" id="JACHIP010000005">
    <property type="protein sequence ID" value="MBB5059349.1"/>
    <property type="molecule type" value="Genomic_DNA"/>
</dbReference>
<dbReference type="InterPro" id="IPR036291">
    <property type="entry name" value="NAD(P)-bd_dom_sf"/>
</dbReference>
<dbReference type="Pfam" id="PF05368">
    <property type="entry name" value="NmrA"/>
    <property type="match status" value="1"/>
</dbReference>
<dbReference type="InterPro" id="IPR008030">
    <property type="entry name" value="NmrA-like"/>
</dbReference>
<dbReference type="PANTHER" id="PTHR43162">
    <property type="match status" value="1"/>
</dbReference>
<accession>A0A7W7ZG66</accession>
<protein>
    <submittedName>
        <fullName evidence="2">Uncharacterized protein YbjT (DUF2867 family)</fullName>
    </submittedName>
</protein>
<reference evidence="2 3" key="1">
    <citation type="submission" date="2020-08" db="EMBL/GenBank/DDBJ databases">
        <title>Genomic Encyclopedia of Type Strains, Phase IV (KMG-V): Genome sequencing to study the core and pangenomes of soil and plant-associated prokaryotes.</title>
        <authorList>
            <person name="Whitman W."/>
        </authorList>
    </citation>
    <scope>NUCLEOTIDE SEQUENCE [LARGE SCALE GENOMIC DNA]</scope>
    <source>
        <strain evidence="2 3">M8UP14</strain>
    </source>
</reference>
<evidence type="ECO:0000313" key="2">
    <source>
        <dbReference type="EMBL" id="MBB5059349.1"/>
    </source>
</evidence>
<dbReference type="Gene3D" id="3.90.25.10">
    <property type="entry name" value="UDP-galactose 4-epimerase, domain 1"/>
    <property type="match status" value="1"/>
</dbReference>